<sequence length="1002" mass="112326">MNKQLLSLIITLSVLASPAISSEFDVELSITTHNNKSLADDVTVSHGNSQKQILLAPSLRQSAGLAFTIDDISDEYVSDFYGVLDEPNIITGVADTYLKIDSNGAAFTIGDSGKIEYQWSISNSVMTLLPKENPATIRYVRLEELLALNLVDQASIDFFKQNSNEQWITVEIRPSYQQWQLIENQDKSDTFYIEEYQEYFLSDNTERSLLWGSIDASSKIALSNEHLSTFIDVNYLTQQSTGFSSAMLSDQSFTLGLSSSVLTSFEDVVTFAADGQFSTYYSSISGQWSVTPDKTLTLAYKQPNSDGADEDYSVSFLLLEQQRDSFSYLALGEGSKSGYFSNVSLGINWDQNANFNELQNTVLVSSFITTKNTDLTDTGGLGSDELFGFRLLDDGLANRVLGSYASLLNRGFNDTYWEQDEFGKVTLSSRTDLYEGYDFYRCDPIANEMTCLIFQKRHWLPLKRIGKRIYVLEWIDRLDEFWYGPLPEDRHFSLFRKPRINFYEVIEHDWDDDSIPDEIEINLGLDPNNSEDGEADFDNDGLTNAEEISLGTDIYNSDSDGDGVDDKQEVTAGTDPLDPASKPESSLVVQLFSDVNGDNVIDWLQTTQLSSSVEIKLLSGNSQLMIQQYSINHSFDFAKIVLLDDRDNDTVIDVGVFGFDSSTNRYQLIVHNGKSGERIDVWNWPATLGEVKFEVLADLTGDGIQEYAISGVHLANGTRQLVVKDGATKAAYQTFKWPNLWDKPQFVTMSDVTLDGIQEVALYGRHSRLDKGQLFVYDGADANAKVDVYNWNKLWDDIQLFEMDDLDGDGTLDWGQFGQRKDDDRYQWIVKKGHDKRGVIRTFSWPNDLVDVKPMLVADRTGDGIREVAVLGTHPDSGKVFVRINDGRLANERIANISWPASWEDIQVTELGDFNKDGFSEFGLLGFTKSNRIIQLIVRDGQTAAEYGRYTLSGKWEDLSLSHYDANADGIEDVAISGLNQTTKVAGVTVLSGIDLSLIYSQ</sequence>
<reference evidence="8" key="1">
    <citation type="journal article" date="2019" name="Int. J. Syst. Evol. Microbiol.">
        <title>The Global Catalogue of Microorganisms (GCM) 10K type strain sequencing project: providing services to taxonomists for standard genome sequencing and annotation.</title>
        <authorList>
            <consortium name="The Broad Institute Genomics Platform"/>
            <consortium name="The Broad Institute Genome Sequencing Center for Infectious Disease"/>
            <person name="Wu L."/>
            <person name="Ma J."/>
        </authorList>
    </citation>
    <scope>NUCLEOTIDE SEQUENCE [LARGE SCALE GENOMIC DNA]</scope>
    <source>
        <strain evidence="8">JCM 32305</strain>
    </source>
</reference>
<keyword evidence="3 6" id="KW-0732">Signal</keyword>
<comment type="subcellular location">
    <subcellularLocation>
        <location evidence="1">Secreted</location>
    </subcellularLocation>
</comment>
<evidence type="ECO:0008006" key="9">
    <source>
        <dbReference type="Google" id="ProtNLM"/>
    </source>
</evidence>
<keyword evidence="8" id="KW-1185">Reference proteome</keyword>
<dbReference type="RefSeq" id="WP_188957985.1">
    <property type="nucleotide sequence ID" value="NZ_BMQW01000009.1"/>
</dbReference>
<keyword evidence="2" id="KW-0964">Secreted</keyword>
<keyword evidence="4" id="KW-0106">Calcium</keyword>
<evidence type="ECO:0000256" key="1">
    <source>
        <dbReference type="ARBA" id="ARBA00004613"/>
    </source>
</evidence>
<dbReference type="Proteomes" id="UP000654004">
    <property type="component" value="Unassembled WGS sequence"/>
</dbReference>
<gene>
    <name evidence="7" type="ORF">GCM10009410_32010</name>
</gene>
<dbReference type="InterPro" id="IPR059100">
    <property type="entry name" value="TSP3_bac"/>
</dbReference>
<proteinExistence type="predicted"/>
<evidence type="ECO:0000256" key="6">
    <source>
        <dbReference type="SAM" id="SignalP"/>
    </source>
</evidence>
<dbReference type="InterPro" id="IPR028994">
    <property type="entry name" value="Integrin_alpha_N"/>
</dbReference>
<dbReference type="SUPFAM" id="SSF69318">
    <property type="entry name" value="Integrin alpha N-terminal domain"/>
    <property type="match status" value="1"/>
</dbReference>
<feature type="signal peptide" evidence="6">
    <location>
        <begin position="1"/>
        <end position="21"/>
    </location>
</feature>
<dbReference type="EMBL" id="BMQW01000009">
    <property type="protein sequence ID" value="GGP95583.1"/>
    <property type="molecule type" value="Genomic_DNA"/>
</dbReference>
<accession>A0ABQ2QTS1</accession>
<evidence type="ECO:0000256" key="4">
    <source>
        <dbReference type="ARBA" id="ARBA00022837"/>
    </source>
</evidence>
<evidence type="ECO:0000256" key="2">
    <source>
        <dbReference type="ARBA" id="ARBA00022525"/>
    </source>
</evidence>
<name>A0ABQ2QTS1_9GAMM</name>
<feature type="region of interest" description="Disordered" evidence="5">
    <location>
        <begin position="553"/>
        <end position="582"/>
    </location>
</feature>
<dbReference type="Pfam" id="PF18884">
    <property type="entry name" value="TSP3_bac"/>
    <property type="match status" value="2"/>
</dbReference>
<evidence type="ECO:0000256" key="3">
    <source>
        <dbReference type="ARBA" id="ARBA00022729"/>
    </source>
</evidence>
<evidence type="ECO:0000256" key="5">
    <source>
        <dbReference type="SAM" id="MobiDB-lite"/>
    </source>
</evidence>
<comment type="caution">
    <text evidence="7">The sequence shown here is derived from an EMBL/GenBank/DDBJ whole genome shotgun (WGS) entry which is preliminary data.</text>
</comment>
<protein>
    <recommendedName>
        <fullName evidence="9">VCBS repeat-containing protein</fullName>
    </recommendedName>
</protein>
<feature type="chain" id="PRO_5047284274" description="VCBS repeat-containing protein" evidence="6">
    <location>
        <begin position="22"/>
        <end position="1002"/>
    </location>
</feature>
<evidence type="ECO:0000313" key="8">
    <source>
        <dbReference type="Proteomes" id="UP000654004"/>
    </source>
</evidence>
<organism evidence="7 8">
    <name type="scientific">Shewanella ulleungensis</name>
    <dbReference type="NCBI Taxonomy" id="2282699"/>
    <lineage>
        <taxon>Bacteria</taxon>
        <taxon>Pseudomonadati</taxon>
        <taxon>Pseudomonadota</taxon>
        <taxon>Gammaproteobacteria</taxon>
        <taxon>Alteromonadales</taxon>
        <taxon>Shewanellaceae</taxon>
        <taxon>Shewanella</taxon>
    </lineage>
</organism>
<evidence type="ECO:0000313" key="7">
    <source>
        <dbReference type="EMBL" id="GGP95583.1"/>
    </source>
</evidence>